<dbReference type="EMBL" id="QOUI01000010">
    <property type="protein sequence ID" value="RCK68639.1"/>
    <property type="molecule type" value="Genomic_DNA"/>
</dbReference>
<organism evidence="1 2">
    <name type="scientific">Desertihabitans brevis</name>
    <dbReference type="NCBI Taxonomy" id="2268447"/>
    <lineage>
        <taxon>Bacteria</taxon>
        <taxon>Bacillati</taxon>
        <taxon>Actinomycetota</taxon>
        <taxon>Actinomycetes</taxon>
        <taxon>Propionibacteriales</taxon>
        <taxon>Propionibacteriaceae</taxon>
        <taxon>Desertihabitans</taxon>
    </lineage>
</organism>
<comment type="caution">
    <text evidence="1">The sequence shown here is derived from an EMBL/GenBank/DDBJ whole genome shotgun (WGS) entry which is preliminary data.</text>
</comment>
<reference evidence="1 2" key="1">
    <citation type="submission" date="2018-07" db="EMBL/GenBank/DDBJ databases">
        <title>Desertimonas flava gen. nov. sp. nov.</title>
        <authorList>
            <person name="Liu S."/>
        </authorList>
    </citation>
    <scope>NUCLEOTIDE SEQUENCE [LARGE SCALE GENOMIC DNA]</scope>
    <source>
        <strain evidence="1 2">16Sb5-5</strain>
    </source>
</reference>
<protein>
    <submittedName>
        <fullName evidence="1">Uncharacterized protein</fullName>
    </submittedName>
</protein>
<accession>A0A367YSW0</accession>
<name>A0A367YSW0_9ACTN</name>
<dbReference type="Proteomes" id="UP000252770">
    <property type="component" value="Unassembled WGS sequence"/>
</dbReference>
<evidence type="ECO:0000313" key="2">
    <source>
        <dbReference type="Proteomes" id="UP000252770"/>
    </source>
</evidence>
<sequence>MLTGMRAFPVGLAMTLSVRSRVRTRRFDLNDGLFGEPPRHDDDGQWARDRLKWGFEFADGRRATNVGARVPWSGGSDLPSHPVLSGGGGGGGPQAADRDYWLWPLPPPGPLRVVCQWPAYGIDQTSHELDGEMLAAAASRAVPIWPGT</sequence>
<keyword evidence="2" id="KW-1185">Reference proteome</keyword>
<gene>
    <name evidence="1" type="ORF">DT076_15570</name>
</gene>
<proteinExistence type="predicted"/>
<dbReference type="AlphaFoldDB" id="A0A367YSW0"/>
<evidence type="ECO:0000313" key="1">
    <source>
        <dbReference type="EMBL" id="RCK68639.1"/>
    </source>
</evidence>